<gene>
    <name evidence="3" type="primary">FAD12_0</name>
    <name evidence="3" type="ORF">LSUE1_G007949</name>
</gene>
<dbReference type="OrthoDB" id="1461976at2759"/>
<sequence length="444" mass="49562">MSQTTLMTMATAATKQKVQSDLADQKAKYGVLKDANGKDFMVPDYTLAQIYDAIPKECFERSVVKSLLYLFQDLALVTVTFLAFSKFNTPDHVPSIIIRSALWVVYGTLQMVFGCGIWINAHECGHMAFSQHKTLNDTIGFLLHSAVLVPYFSWKISHKGHHKGVGSMASDTAFTPPTRLGFMRSFNKSIEEIAECAEDAPITALIETVMKVLFTWQAYTFVMMGVGEFWFQRKAAKEGDKNPEMNEDGNIKRTYGLGGSLFNPYGPYFEDKDAKLVYLSDAAILATLGLLYLVGASYGWSDLMLWYAMPYVLINACVIFLASLQHTDASIPRYDANTWTFIRGAASTIDRDLGFLGRYLWHSLNETHVLHHHISTIPHYHARKATAAIKPIMGVHYRSNTSGLSNLRKTFGEVSKSCQWVESSEGSVGKGKGVLFYRGLANVN</sequence>
<feature type="transmembrane region" description="Helical" evidence="1">
    <location>
        <begin position="304"/>
        <end position="324"/>
    </location>
</feature>
<proteinExistence type="predicted"/>
<comment type="caution">
    <text evidence="3">The sequence shown here is derived from an EMBL/GenBank/DDBJ whole genome shotgun (WGS) entry which is preliminary data.</text>
</comment>
<name>A0A8T9C0I2_9HELO</name>
<reference evidence="3 4" key="1">
    <citation type="submission" date="2018-05" db="EMBL/GenBank/DDBJ databases">
        <title>Genome sequencing and assembly of the regulated plant pathogen Lachnellula willkommii and related sister species for the development of diagnostic species identification markers.</title>
        <authorList>
            <person name="Giroux E."/>
            <person name="Bilodeau G."/>
        </authorList>
    </citation>
    <scope>NUCLEOTIDE SEQUENCE [LARGE SCALE GENOMIC DNA]</scope>
    <source>
        <strain evidence="3 4">CBS 268.59</strain>
    </source>
</reference>
<keyword evidence="1" id="KW-0472">Membrane</keyword>
<evidence type="ECO:0000313" key="3">
    <source>
        <dbReference type="EMBL" id="TVY65566.1"/>
    </source>
</evidence>
<feature type="transmembrane region" description="Helical" evidence="1">
    <location>
        <begin position="66"/>
        <end position="84"/>
    </location>
</feature>
<dbReference type="PANTHER" id="PTHR32100">
    <property type="entry name" value="OMEGA-6 FATTY ACID DESATURASE, CHLOROPLASTIC"/>
    <property type="match status" value="1"/>
</dbReference>
<accession>A0A8T9C0I2</accession>
<evidence type="ECO:0000256" key="1">
    <source>
        <dbReference type="SAM" id="Phobius"/>
    </source>
</evidence>
<feature type="transmembrane region" description="Helical" evidence="1">
    <location>
        <begin position="96"/>
        <end position="119"/>
    </location>
</feature>
<feature type="domain" description="Fatty acid desaturase" evidence="2">
    <location>
        <begin position="103"/>
        <end position="397"/>
    </location>
</feature>
<dbReference type="Proteomes" id="UP000469558">
    <property type="component" value="Unassembled WGS sequence"/>
</dbReference>
<dbReference type="InterPro" id="IPR005804">
    <property type="entry name" value="FA_desaturase_dom"/>
</dbReference>
<dbReference type="EMBL" id="QGMK01001697">
    <property type="protein sequence ID" value="TVY65566.1"/>
    <property type="molecule type" value="Genomic_DNA"/>
</dbReference>
<keyword evidence="1" id="KW-1133">Transmembrane helix</keyword>
<dbReference type="InterPro" id="IPR012171">
    <property type="entry name" value="Fatty_acid_desaturase"/>
</dbReference>
<dbReference type="Pfam" id="PF00487">
    <property type="entry name" value="FA_desaturase"/>
    <property type="match status" value="1"/>
</dbReference>
<dbReference type="GO" id="GO:0006629">
    <property type="term" value="P:lipid metabolic process"/>
    <property type="evidence" value="ECO:0007669"/>
    <property type="project" value="InterPro"/>
</dbReference>
<keyword evidence="4" id="KW-1185">Reference proteome</keyword>
<organism evidence="3 4">
    <name type="scientific">Lachnellula suecica</name>
    <dbReference type="NCBI Taxonomy" id="602035"/>
    <lineage>
        <taxon>Eukaryota</taxon>
        <taxon>Fungi</taxon>
        <taxon>Dikarya</taxon>
        <taxon>Ascomycota</taxon>
        <taxon>Pezizomycotina</taxon>
        <taxon>Leotiomycetes</taxon>
        <taxon>Helotiales</taxon>
        <taxon>Lachnaceae</taxon>
        <taxon>Lachnellula</taxon>
    </lineage>
</organism>
<dbReference type="AlphaFoldDB" id="A0A8T9C0I2"/>
<dbReference type="GO" id="GO:0016491">
    <property type="term" value="F:oxidoreductase activity"/>
    <property type="evidence" value="ECO:0007669"/>
    <property type="project" value="InterPro"/>
</dbReference>
<keyword evidence="1" id="KW-0812">Transmembrane</keyword>
<protein>
    <submittedName>
        <fullName evidence="3">Delta(12)-acyl-lipid-desaturase</fullName>
    </submittedName>
</protein>
<evidence type="ECO:0000313" key="4">
    <source>
        <dbReference type="Proteomes" id="UP000469558"/>
    </source>
</evidence>
<evidence type="ECO:0000259" key="2">
    <source>
        <dbReference type="Pfam" id="PF00487"/>
    </source>
</evidence>
<feature type="transmembrane region" description="Helical" evidence="1">
    <location>
        <begin position="276"/>
        <end position="298"/>
    </location>
</feature>
<feature type="transmembrane region" description="Helical" evidence="1">
    <location>
        <begin position="139"/>
        <end position="154"/>
    </location>
</feature>